<name>A0ABR5AAN5_9BACL</name>
<proteinExistence type="predicted"/>
<evidence type="ECO:0008006" key="3">
    <source>
        <dbReference type="Google" id="ProtNLM"/>
    </source>
</evidence>
<reference evidence="1 2" key="1">
    <citation type="submission" date="2014-12" db="EMBL/GenBank/DDBJ databases">
        <title>Draft genome sequence of Paenibacillus kamchatkensis strain B-2647.</title>
        <authorList>
            <person name="Karlyshev A.V."/>
            <person name="Kudryashova E.B."/>
        </authorList>
    </citation>
    <scope>NUCLEOTIDE SEQUENCE [LARGE SCALE GENOMIC DNA]</scope>
    <source>
        <strain evidence="1 2">VKM B-2647</strain>
    </source>
</reference>
<accession>A0ABR5AAN5</accession>
<dbReference type="EMBL" id="JXAK01000085">
    <property type="protein sequence ID" value="KIL37957.1"/>
    <property type="molecule type" value="Genomic_DNA"/>
</dbReference>
<keyword evidence="2" id="KW-1185">Reference proteome</keyword>
<gene>
    <name evidence="1" type="ORF">SD70_29680</name>
</gene>
<protein>
    <recommendedName>
        <fullName evidence="3">Secreted protein</fullName>
    </recommendedName>
</protein>
<evidence type="ECO:0000313" key="2">
    <source>
        <dbReference type="Proteomes" id="UP000031967"/>
    </source>
</evidence>
<organism evidence="1 2">
    <name type="scientific">Gordoniibacillus kamchatkensis</name>
    <dbReference type="NCBI Taxonomy" id="1590651"/>
    <lineage>
        <taxon>Bacteria</taxon>
        <taxon>Bacillati</taxon>
        <taxon>Bacillota</taxon>
        <taxon>Bacilli</taxon>
        <taxon>Bacillales</taxon>
        <taxon>Paenibacillaceae</taxon>
        <taxon>Gordoniibacillus</taxon>
    </lineage>
</organism>
<dbReference type="Proteomes" id="UP000031967">
    <property type="component" value="Unassembled WGS sequence"/>
</dbReference>
<sequence length="77" mass="9219">MGSLRFIFMIQFTLMVRYFMVTDAFKMTIDGISNVGKLFVSRLQYKTESFPTQNERCWRIRLSWINSDLDLFRGHVN</sequence>
<comment type="caution">
    <text evidence="1">The sequence shown here is derived from an EMBL/GenBank/DDBJ whole genome shotgun (WGS) entry which is preliminary data.</text>
</comment>
<evidence type="ECO:0000313" key="1">
    <source>
        <dbReference type="EMBL" id="KIL37957.1"/>
    </source>
</evidence>